<evidence type="ECO:0000313" key="2">
    <source>
        <dbReference type="EMBL" id="GFC62433.1"/>
    </source>
</evidence>
<feature type="compositionally biased region" description="Low complexity" evidence="1">
    <location>
        <begin position="149"/>
        <end position="159"/>
    </location>
</feature>
<dbReference type="EMBL" id="BKCJ010993889">
    <property type="protein sequence ID" value="GFC62433.1"/>
    <property type="molecule type" value="Genomic_DNA"/>
</dbReference>
<feature type="region of interest" description="Disordered" evidence="1">
    <location>
        <begin position="1"/>
        <end position="105"/>
    </location>
</feature>
<protein>
    <submittedName>
        <fullName evidence="2">Uncharacterized protein</fullName>
    </submittedName>
</protein>
<feature type="compositionally biased region" description="Basic and acidic residues" evidence="1">
    <location>
        <begin position="73"/>
        <end position="105"/>
    </location>
</feature>
<reference evidence="2" key="1">
    <citation type="journal article" date="2019" name="Sci. Rep.">
        <title>Draft genome of Tanacetum cinerariifolium, the natural source of mosquito coil.</title>
        <authorList>
            <person name="Yamashiro T."/>
            <person name="Shiraishi A."/>
            <person name="Satake H."/>
            <person name="Nakayama K."/>
        </authorList>
    </citation>
    <scope>NUCLEOTIDE SEQUENCE</scope>
</reference>
<feature type="non-terminal residue" evidence="2">
    <location>
        <position position="1"/>
    </location>
</feature>
<dbReference type="AlphaFoldDB" id="A0A699Q6P4"/>
<feature type="region of interest" description="Disordered" evidence="1">
    <location>
        <begin position="149"/>
        <end position="196"/>
    </location>
</feature>
<feature type="compositionally biased region" description="Low complexity" evidence="1">
    <location>
        <begin position="220"/>
        <end position="237"/>
    </location>
</feature>
<organism evidence="2">
    <name type="scientific">Tanacetum cinerariifolium</name>
    <name type="common">Dalmatian daisy</name>
    <name type="synonym">Chrysanthemum cinerariifolium</name>
    <dbReference type="NCBI Taxonomy" id="118510"/>
    <lineage>
        <taxon>Eukaryota</taxon>
        <taxon>Viridiplantae</taxon>
        <taxon>Streptophyta</taxon>
        <taxon>Embryophyta</taxon>
        <taxon>Tracheophyta</taxon>
        <taxon>Spermatophyta</taxon>
        <taxon>Magnoliopsida</taxon>
        <taxon>eudicotyledons</taxon>
        <taxon>Gunneridae</taxon>
        <taxon>Pentapetalae</taxon>
        <taxon>asterids</taxon>
        <taxon>campanulids</taxon>
        <taxon>Asterales</taxon>
        <taxon>Asteraceae</taxon>
        <taxon>Asteroideae</taxon>
        <taxon>Anthemideae</taxon>
        <taxon>Anthemidinae</taxon>
        <taxon>Tanacetum</taxon>
    </lineage>
</organism>
<proteinExistence type="predicted"/>
<name>A0A699Q6P4_TANCI</name>
<feature type="region of interest" description="Disordered" evidence="1">
    <location>
        <begin position="213"/>
        <end position="266"/>
    </location>
</feature>
<gene>
    <name evidence="2" type="ORF">Tci_834403</name>
</gene>
<evidence type="ECO:0000256" key="1">
    <source>
        <dbReference type="SAM" id="MobiDB-lite"/>
    </source>
</evidence>
<accession>A0A699Q6P4</accession>
<comment type="caution">
    <text evidence="2">The sequence shown here is derived from an EMBL/GenBank/DDBJ whole genome shotgun (WGS) entry which is preliminary data.</text>
</comment>
<sequence length="266" mass="28910">WCAAPLSTFYPPTKSESSSGDSSERPLHSSSHSAGPSRKRYRFLTDSVPSSIPVSGSLAPTRADLSPPRKRFRDSYSPKTNMEEDTKIDTTETEDGRELDIIDGDDVRDHIKVGLKDDREEFEASAGDTFLLGIDPRSVPMVDEEVVEPVGGEYSSSSGTRDGTVRSVEDIPVDLNGAIRRPYRTNPNGPQRVMTARKQVGPLCARRLAWRHVSPRSSDHCPSSSSSPTNSSPVHSSGLYAPGQAHFGSSTRVVSPRLGYPSVRAP</sequence>